<keyword evidence="3" id="KW-1185">Reference proteome</keyword>
<evidence type="ECO:0000256" key="1">
    <source>
        <dbReference type="SAM" id="MobiDB-lite"/>
    </source>
</evidence>
<evidence type="ECO:0000313" key="3">
    <source>
        <dbReference type="Proteomes" id="UP000054217"/>
    </source>
</evidence>
<dbReference type="HOGENOM" id="CLU_072374_0_0_1"/>
<feature type="compositionally biased region" description="Basic residues" evidence="1">
    <location>
        <begin position="87"/>
        <end position="112"/>
    </location>
</feature>
<dbReference type="PANTHER" id="PTHR34689:SF1">
    <property type="entry name" value="NUCLEIC ACID-BINDING PROTEIN"/>
    <property type="match status" value="1"/>
</dbReference>
<sequence>MSSTNQDDPPGRGRRYSRSEDKDYKHTQSPARRAGDPSRRHERSPHYRPRSSKYAHRQSRSRSRSPKYRRRRSYSPCESRSRSPAPNRRRSYSHSRSRSHSPIHAHRQRRPRSCSQSRSRSRSPDRNRLKNKKDKRRRSRSLSSSNSDPDSRPERNRHKKKKHRTHEEKERRRRERKEKKKKKQATGSSSAHWGKYGVISEADFYNKTQEFRTWLLEERKLNPEVLSKDQERKEFQVFVEDYNTATLPHEKYYHIEAYERRMAALRAGEFVPPPDDGYDPTADMKAHATQHKKPSTEHDSYLSREQLMELRKVQNERIEIGRMKRLGMDIKQNMGVRMDSTMFDG</sequence>
<feature type="compositionally biased region" description="Basic residues" evidence="1">
    <location>
        <begin position="171"/>
        <end position="184"/>
    </location>
</feature>
<dbReference type="Proteomes" id="UP000054217">
    <property type="component" value="Unassembled WGS sequence"/>
</dbReference>
<proteinExistence type="predicted"/>
<reference evidence="2 3" key="1">
    <citation type="submission" date="2014-04" db="EMBL/GenBank/DDBJ databases">
        <authorList>
            <consortium name="DOE Joint Genome Institute"/>
            <person name="Kuo A."/>
            <person name="Kohler A."/>
            <person name="Costa M.D."/>
            <person name="Nagy L.G."/>
            <person name="Floudas D."/>
            <person name="Copeland A."/>
            <person name="Barry K.W."/>
            <person name="Cichocki N."/>
            <person name="Veneault-Fourrey C."/>
            <person name="LaButti K."/>
            <person name="Lindquist E.A."/>
            <person name="Lipzen A."/>
            <person name="Lundell T."/>
            <person name="Morin E."/>
            <person name="Murat C."/>
            <person name="Sun H."/>
            <person name="Tunlid A."/>
            <person name="Henrissat B."/>
            <person name="Grigoriev I.V."/>
            <person name="Hibbett D.S."/>
            <person name="Martin F."/>
            <person name="Nordberg H.P."/>
            <person name="Cantor M.N."/>
            <person name="Hua S.X."/>
        </authorList>
    </citation>
    <scope>NUCLEOTIDE SEQUENCE [LARGE SCALE GENOMIC DNA]</scope>
    <source>
        <strain evidence="2 3">Marx 270</strain>
    </source>
</reference>
<protein>
    <submittedName>
        <fullName evidence="2">Uncharacterized protein</fullName>
    </submittedName>
</protein>
<organism evidence="2 3">
    <name type="scientific">Pisolithus tinctorius Marx 270</name>
    <dbReference type="NCBI Taxonomy" id="870435"/>
    <lineage>
        <taxon>Eukaryota</taxon>
        <taxon>Fungi</taxon>
        <taxon>Dikarya</taxon>
        <taxon>Basidiomycota</taxon>
        <taxon>Agaricomycotina</taxon>
        <taxon>Agaricomycetes</taxon>
        <taxon>Agaricomycetidae</taxon>
        <taxon>Boletales</taxon>
        <taxon>Sclerodermatineae</taxon>
        <taxon>Pisolithaceae</taxon>
        <taxon>Pisolithus</taxon>
    </lineage>
</organism>
<dbReference type="AlphaFoldDB" id="A0A0C3P9W3"/>
<dbReference type="STRING" id="870435.A0A0C3P9W3"/>
<feature type="region of interest" description="Disordered" evidence="1">
    <location>
        <begin position="1"/>
        <end position="191"/>
    </location>
</feature>
<feature type="compositionally biased region" description="Basic residues" evidence="1">
    <location>
        <begin position="155"/>
        <end position="164"/>
    </location>
</feature>
<dbReference type="InParanoid" id="A0A0C3P9W3"/>
<name>A0A0C3P9W3_PISTI</name>
<evidence type="ECO:0000313" key="2">
    <source>
        <dbReference type="EMBL" id="KIO10345.1"/>
    </source>
</evidence>
<gene>
    <name evidence="2" type="ORF">M404DRAFT_903892</name>
</gene>
<feature type="compositionally biased region" description="Basic and acidic residues" evidence="1">
    <location>
        <begin position="17"/>
        <end position="26"/>
    </location>
</feature>
<dbReference type="PANTHER" id="PTHR34689">
    <property type="entry name" value="NUCLEIC ACID-BINDING PROTEIN"/>
    <property type="match status" value="1"/>
</dbReference>
<reference evidence="3" key="2">
    <citation type="submission" date="2015-01" db="EMBL/GenBank/DDBJ databases">
        <title>Evolutionary Origins and Diversification of the Mycorrhizal Mutualists.</title>
        <authorList>
            <consortium name="DOE Joint Genome Institute"/>
            <consortium name="Mycorrhizal Genomics Consortium"/>
            <person name="Kohler A."/>
            <person name="Kuo A."/>
            <person name="Nagy L.G."/>
            <person name="Floudas D."/>
            <person name="Copeland A."/>
            <person name="Barry K.W."/>
            <person name="Cichocki N."/>
            <person name="Veneault-Fourrey C."/>
            <person name="LaButti K."/>
            <person name="Lindquist E.A."/>
            <person name="Lipzen A."/>
            <person name="Lundell T."/>
            <person name="Morin E."/>
            <person name="Murat C."/>
            <person name="Riley R."/>
            <person name="Ohm R."/>
            <person name="Sun H."/>
            <person name="Tunlid A."/>
            <person name="Henrissat B."/>
            <person name="Grigoriev I.V."/>
            <person name="Hibbett D.S."/>
            <person name="Martin F."/>
        </authorList>
    </citation>
    <scope>NUCLEOTIDE SEQUENCE [LARGE SCALE GENOMIC DNA]</scope>
    <source>
        <strain evidence="3">Marx 270</strain>
    </source>
</reference>
<feature type="compositionally biased region" description="Basic residues" evidence="1">
    <location>
        <begin position="40"/>
        <end position="73"/>
    </location>
</feature>
<accession>A0A0C3P9W3</accession>
<feature type="compositionally biased region" description="Basic residues" evidence="1">
    <location>
        <begin position="129"/>
        <end position="140"/>
    </location>
</feature>
<dbReference type="OrthoDB" id="2538345at2759"/>
<dbReference type="EMBL" id="KN831952">
    <property type="protein sequence ID" value="KIO10345.1"/>
    <property type="molecule type" value="Genomic_DNA"/>
</dbReference>